<gene>
    <name evidence="11" type="ORF">DA73_0400013140</name>
</gene>
<dbReference type="PROSITE" id="PS50293">
    <property type="entry name" value="TPR_REGION"/>
    <property type="match status" value="4"/>
</dbReference>
<reference evidence="11" key="2">
    <citation type="submission" date="2019-11" db="EMBL/GenBank/DDBJ databases">
        <title>Improved Assembly of Tolypothrix boutellei genome.</title>
        <authorList>
            <person name="Sarangi A.N."/>
            <person name="Mukherjee M."/>
            <person name="Ghosh S."/>
            <person name="Singh D."/>
            <person name="Das A."/>
            <person name="Kant S."/>
            <person name="Prusty A."/>
            <person name="Tripathy S."/>
        </authorList>
    </citation>
    <scope>NUCLEOTIDE SEQUENCE</scope>
    <source>
        <strain evidence="11">VB521301</strain>
    </source>
</reference>
<reference evidence="11" key="1">
    <citation type="journal article" date="2015" name="Genome Announc.">
        <title>Draft Genome Sequence of Tolypothrix boutellei Strain VB521301.</title>
        <authorList>
            <person name="Chandrababunaidu M.M."/>
            <person name="Singh D."/>
            <person name="Sen D."/>
            <person name="Bhan S."/>
            <person name="Das S."/>
            <person name="Gupta A."/>
            <person name="Adhikary S.P."/>
            <person name="Tripathy S."/>
        </authorList>
    </citation>
    <scope>NUCLEOTIDE SEQUENCE</scope>
    <source>
        <strain evidence="11">VB521301</strain>
    </source>
</reference>
<accession>A0A8S9T1T4</accession>
<evidence type="ECO:0000256" key="8">
    <source>
        <dbReference type="PROSITE-ProRule" id="PRU00339"/>
    </source>
</evidence>
<dbReference type="Gene3D" id="3.40.50.2000">
    <property type="entry name" value="Glycogen Phosphorylase B"/>
    <property type="match status" value="1"/>
</dbReference>
<feature type="domain" description="O-GlcNAc transferase C-terminal" evidence="10">
    <location>
        <begin position="648"/>
        <end position="795"/>
    </location>
</feature>
<keyword evidence="12" id="KW-1185">Reference proteome</keyword>
<evidence type="ECO:0000256" key="9">
    <source>
        <dbReference type="SAM" id="Coils"/>
    </source>
</evidence>
<feature type="domain" description="O-GlcNAc transferase C-terminal" evidence="10">
    <location>
        <begin position="811"/>
        <end position="989"/>
    </location>
</feature>
<evidence type="ECO:0000256" key="3">
    <source>
        <dbReference type="ARBA" id="ARBA00011970"/>
    </source>
</evidence>
<evidence type="ECO:0000256" key="2">
    <source>
        <dbReference type="ARBA" id="ARBA00005386"/>
    </source>
</evidence>
<dbReference type="PANTHER" id="PTHR44998">
    <property type="match status" value="1"/>
</dbReference>
<dbReference type="Gene3D" id="1.25.40.10">
    <property type="entry name" value="Tetratricopeptide repeat domain"/>
    <property type="match status" value="2"/>
</dbReference>
<evidence type="ECO:0000256" key="5">
    <source>
        <dbReference type="ARBA" id="ARBA00022679"/>
    </source>
</evidence>
<dbReference type="Pfam" id="PF13174">
    <property type="entry name" value="TPR_6"/>
    <property type="match status" value="1"/>
</dbReference>
<evidence type="ECO:0000259" key="10">
    <source>
        <dbReference type="Pfam" id="PF13844"/>
    </source>
</evidence>
<dbReference type="Gene3D" id="3.40.50.11380">
    <property type="match status" value="1"/>
</dbReference>
<feature type="repeat" description="TPR" evidence="8">
    <location>
        <begin position="480"/>
        <end position="513"/>
    </location>
</feature>
<dbReference type="Pfam" id="PF13414">
    <property type="entry name" value="TPR_11"/>
    <property type="match status" value="1"/>
</dbReference>
<dbReference type="GO" id="GO:0006493">
    <property type="term" value="P:protein O-linked glycosylation"/>
    <property type="evidence" value="ECO:0007669"/>
    <property type="project" value="TreeGrafter"/>
</dbReference>
<dbReference type="SMART" id="SM00386">
    <property type="entry name" value="HAT"/>
    <property type="match status" value="3"/>
</dbReference>
<evidence type="ECO:0000313" key="12">
    <source>
        <dbReference type="Proteomes" id="UP000029738"/>
    </source>
</evidence>
<dbReference type="InterPro" id="IPR029063">
    <property type="entry name" value="SAM-dependent_MTases_sf"/>
</dbReference>
<dbReference type="InterPro" id="IPR011990">
    <property type="entry name" value="TPR-like_helical_dom_sf"/>
</dbReference>
<evidence type="ECO:0000256" key="1">
    <source>
        <dbReference type="ARBA" id="ARBA00004922"/>
    </source>
</evidence>
<dbReference type="PROSITE" id="PS50005">
    <property type="entry name" value="TPR"/>
    <property type="match status" value="6"/>
</dbReference>
<name>A0A8S9T1T4_9CYAN</name>
<protein>
    <recommendedName>
        <fullName evidence="3">protein O-GlcNAc transferase</fullName>
        <ecNumber evidence="3">2.4.1.255</ecNumber>
    </recommendedName>
</protein>
<dbReference type="InterPro" id="IPR029489">
    <property type="entry name" value="OGT/SEC/SPY_C"/>
</dbReference>
<dbReference type="SUPFAM" id="SSF48452">
    <property type="entry name" value="TPR-like"/>
    <property type="match status" value="2"/>
</dbReference>
<dbReference type="GO" id="GO:0006396">
    <property type="term" value="P:RNA processing"/>
    <property type="evidence" value="ECO:0007669"/>
    <property type="project" value="InterPro"/>
</dbReference>
<evidence type="ECO:0000256" key="7">
    <source>
        <dbReference type="ARBA" id="ARBA00022803"/>
    </source>
</evidence>
<dbReference type="SMART" id="SM00028">
    <property type="entry name" value="TPR"/>
    <property type="match status" value="7"/>
</dbReference>
<comment type="caution">
    <text evidence="11">The sequence shown here is derived from an EMBL/GenBank/DDBJ whole genome shotgun (WGS) entry which is preliminary data.</text>
</comment>
<dbReference type="EC" id="2.4.1.255" evidence="3"/>
<keyword evidence="7 8" id="KW-0802">TPR repeat</keyword>
<dbReference type="SUPFAM" id="SSF53335">
    <property type="entry name" value="S-adenosyl-L-methionine-dependent methyltransferases"/>
    <property type="match status" value="1"/>
</dbReference>
<evidence type="ECO:0000256" key="4">
    <source>
        <dbReference type="ARBA" id="ARBA00022676"/>
    </source>
</evidence>
<dbReference type="InterPro" id="IPR003107">
    <property type="entry name" value="HAT"/>
</dbReference>
<dbReference type="Pfam" id="PF13432">
    <property type="entry name" value="TPR_16"/>
    <property type="match status" value="1"/>
</dbReference>
<dbReference type="Pfam" id="PF13844">
    <property type="entry name" value="Glyco_transf_41"/>
    <property type="match status" value="2"/>
</dbReference>
<keyword evidence="5" id="KW-0808">Transferase</keyword>
<feature type="repeat" description="TPR" evidence="8">
    <location>
        <begin position="395"/>
        <end position="428"/>
    </location>
</feature>
<dbReference type="SUPFAM" id="SSF53756">
    <property type="entry name" value="UDP-Glycosyltransferase/glycogen phosphorylase"/>
    <property type="match status" value="1"/>
</dbReference>
<sequence>MDYQNFINQLPDFYYNWKKDSVSTKTNKFQHILQKDRDTKTTPNLMQLLNFAVDCMEPDEIYCEVGCSTGENLIAALLDHPNQMAYAVDNFLQYQNNEEVIDTLNNNLSCFALEVQTLVCAQDTEEFFYDLREIETNNKIGVYFYNSDKDYRSQILSLLLIRPFLAEQAIIITSNSNAISVQQANWDFIAAHSQCKILLDLPTHEDNYNTFLNGIQILSWDTTRDYNYDISAIKQGNNQVFIQAIIQWQEELDNKKKALDNLQREAVALQHYGCYEEAEKKYMELLEWDKNQARIWLNLGTLYYATNQDRKALNALLKSVELEPSTSVPYYTMGLVLEKIGATSQAIKAYEQAIALEPEAVDPYNNLGNILLAQGDLDEAESIYRQAIAANPKHFGSYLNLGNVLMERQQVDEAVEVYEKALNLKPRNPDVLYNLGVALEAKNDPAEAALHYGYAYYRQGKYQEAIDQYQEFLKTKTGDENFYIALAECYQNLGQDEEVLKTYKEGIQLYPKSPELYLSLSLALQEFGRTEEAIVVVSEASQLLPHITILQLEKQRILPILYDTEEEVNFYRQRFAQGLEELIQQTSLDTPEARQNALIGVGSRTNFYLQYQCKNDVELQKRYGEFVEKVMAANYPHWSKLLAIPSLHEGEKIRVGYASYYLRSHNGARWALGWIKNHNRQDFEIYCYHTSPIVDATTQQFKLLADFFHHIPDDLEAVCERIAADKLHILIFPDIGMAPLTTQMAGLRLAPVQCTAWGHAITSGLPTIDYFLSGDLMEPDNAQEHYSEELVRLPNIGLCYPNPVIPQLNKHRSDFQLRDEAIIYLSCQSLFKYLPQYDYVFPSIAQKLPQAQFAFLAHKSLHITEKFSKRLQRAFAKFGLNSKEYCVIVPRQSTIGYLTLNLLSDVYLDTFGWSGGNSTLEAIACHLPIVTCPGEYMRGLHSYGILKMLGVTDTITQNEEEYINMAVKLGSDRQWRDSIVERMDKHHSNLYYDKTCVLALDDFFRRVIQQGCN</sequence>
<dbReference type="RefSeq" id="WP_038079606.1">
    <property type="nucleotide sequence ID" value="NZ_JHEG04000001.1"/>
</dbReference>
<dbReference type="EMBL" id="JHEG04000001">
    <property type="protein sequence ID" value="KAF3886315.1"/>
    <property type="molecule type" value="Genomic_DNA"/>
</dbReference>
<organism evidence="11 12">
    <name type="scientific">Tolypothrix bouteillei VB521301</name>
    <dbReference type="NCBI Taxonomy" id="1479485"/>
    <lineage>
        <taxon>Bacteria</taxon>
        <taxon>Bacillati</taxon>
        <taxon>Cyanobacteriota</taxon>
        <taxon>Cyanophyceae</taxon>
        <taxon>Nostocales</taxon>
        <taxon>Tolypothrichaceae</taxon>
        <taxon>Tolypothrix</taxon>
    </lineage>
</organism>
<proteinExistence type="inferred from homology"/>
<comment type="pathway">
    <text evidence="1">Protein modification; protein glycosylation.</text>
</comment>
<dbReference type="InterPro" id="IPR019734">
    <property type="entry name" value="TPR_rpt"/>
</dbReference>
<feature type="repeat" description="TPR" evidence="8">
    <location>
        <begin position="327"/>
        <end position="360"/>
    </location>
</feature>
<dbReference type="Pfam" id="PF13181">
    <property type="entry name" value="TPR_8"/>
    <property type="match status" value="2"/>
</dbReference>
<keyword evidence="9" id="KW-0175">Coiled coil</keyword>
<feature type="repeat" description="TPR" evidence="8">
    <location>
        <begin position="446"/>
        <end position="479"/>
    </location>
</feature>
<evidence type="ECO:0000313" key="11">
    <source>
        <dbReference type="EMBL" id="KAF3886315.1"/>
    </source>
</evidence>
<dbReference type="GO" id="GO:0097363">
    <property type="term" value="F:protein O-acetylglucosaminyltransferase activity"/>
    <property type="evidence" value="ECO:0007669"/>
    <property type="project" value="UniProtKB-EC"/>
</dbReference>
<comment type="similarity">
    <text evidence="2">Belongs to the glycosyltransferase 41 family. O-GlcNAc transferase subfamily.</text>
</comment>
<dbReference type="AlphaFoldDB" id="A0A8S9T1T4"/>
<evidence type="ECO:0000256" key="6">
    <source>
        <dbReference type="ARBA" id="ARBA00022737"/>
    </source>
</evidence>
<dbReference type="PANTHER" id="PTHR44998:SF1">
    <property type="entry name" value="UDP-N-ACETYLGLUCOSAMINE--PEPTIDE N-ACETYLGLUCOSAMINYLTRANSFERASE 110 KDA SUBUNIT"/>
    <property type="match status" value="1"/>
</dbReference>
<keyword evidence="4" id="KW-0328">Glycosyltransferase</keyword>
<feature type="repeat" description="TPR" evidence="8">
    <location>
        <begin position="361"/>
        <end position="394"/>
    </location>
</feature>
<keyword evidence="6" id="KW-0677">Repeat</keyword>
<dbReference type="Proteomes" id="UP000029738">
    <property type="component" value="Unassembled WGS sequence"/>
</dbReference>
<feature type="coiled-coil region" evidence="9">
    <location>
        <begin position="245"/>
        <end position="272"/>
    </location>
</feature>
<feature type="repeat" description="TPR" evidence="8">
    <location>
        <begin position="293"/>
        <end position="326"/>
    </location>
</feature>